<dbReference type="EMBL" id="CP035282">
    <property type="protein sequence ID" value="QAT62623.1"/>
    <property type="molecule type" value="Genomic_DNA"/>
</dbReference>
<dbReference type="PANTHER" id="PTHR32502">
    <property type="entry name" value="N-ACETYLGALACTOSAMINE PERMEASE II COMPONENT-RELATED"/>
    <property type="match status" value="1"/>
</dbReference>
<dbReference type="Proteomes" id="UP000287969">
    <property type="component" value="Chromosome"/>
</dbReference>
<name>A0A410QEX5_9FIRM</name>
<comment type="subcellular location">
    <subcellularLocation>
        <location evidence="1">Cell membrane</location>
        <topology evidence="1">Multi-pass membrane protein</topology>
    </subcellularLocation>
</comment>
<keyword evidence="6 9" id="KW-0812">Transmembrane</keyword>
<accession>A0A410QEX5</accession>
<evidence type="ECO:0000256" key="1">
    <source>
        <dbReference type="ARBA" id="ARBA00004651"/>
    </source>
</evidence>
<evidence type="ECO:0000256" key="4">
    <source>
        <dbReference type="ARBA" id="ARBA00022597"/>
    </source>
</evidence>
<evidence type="ECO:0000256" key="7">
    <source>
        <dbReference type="ARBA" id="ARBA00022989"/>
    </source>
</evidence>
<keyword evidence="4" id="KW-0762">Sugar transport</keyword>
<keyword evidence="5" id="KW-0598">Phosphotransferase system</keyword>
<dbReference type="AlphaFoldDB" id="A0A410QEX5"/>
<feature type="transmembrane region" description="Helical" evidence="9">
    <location>
        <begin position="194"/>
        <end position="214"/>
    </location>
</feature>
<evidence type="ECO:0000256" key="3">
    <source>
        <dbReference type="ARBA" id="ARBA00022475"/>
    </source>
</evidence>
<evidence type="ECO:0000256" key="8">
    <source>
        <dbReference type="ARBA" id="ARBA00023136"/>
    </source>
</evidence>
<dbReference type="PROSITE" id="PS51108">
    <property type="entry name" value="PTS_EIID"/>
    <property type="match status" value="1"/>
</dbReference>
<dbReference type="OrthoDB" id="9795582at2"/>
<protein>
    <submittedName>
        <fullName evidence="10">PTS system mannose/fructose/sorbose family transporter subunit IID</fullName>
    </submittedName>
</protein>
<dbReference type="RefSeq" id="WP_128753043.1">
    <property type="nucleotide sequence ID" value="NZ_CP035282.1"/>
</dbReference>
<feature type="transmembrane region" description="Helical" evidence="9">
    <location>
        <begin position="239"/>
        <end position="256"/>
    </location>
</feature>
<reference evidence="11" key="1">
    <citation type="submission" date="2019-01" db="EMBL/GenBank/DDBJ databases">
        <title>Draft genomes of a novel of Sporanaerobacter strains.</title>
        <authorList>
            <person name="Ma S."/>
        </authorList>
    </citation>
    <scope>NUCLEOTIDE SEQUENCE [LARGE SCALE GENOMIC DNA]</scope>
    <source>
        <strain evidence="11">NJN-17</strain>
    </source>
</reference>
<keyword evidence="11" id="KW-1185">Reference proteome</keyword>
<keyword evidence="8 9" id="KW-0472">Membrane</keyword>
<evidence type="ECO:0000256" key="2">
    <source>
        <dbReference type="ARBA" id="ARBA00022448"/>
    </source>
</evidence>
<dbReference type="Pfam" id="PF03613">
    <property type="entry name" value="EIID-AGA"/>
    <property type="match status" value="1"/>
</dbReference>
<dbReference type="InterPro" id="IPR050303">
    <property type="entry name" value="GatZ_KbaZ_carbometab"/>
</dbReference>
<dbReference type="GO" id="GO:0009401">
    <property type="term" value="P:phosphoenolpyruvate-dependent sugar phosphotransferase system"/>
    <property type="evidence" value="ECO:0007669"/>
    <property type="project" value="UniProtKB-KW"/>
</dbReference>
<evidence type="ECO:0000313" key="11">
    <source>
        <dbReference type="Proteomes" id="UP000287969"/>
    </source>
</evidence>
<proteinExistence type="predicted"/>
<organism evidence="10 11">
    <name type="scientific">Acidilutibacter cellobiosedens</name>
    <dbReference type="NCBI Taxonomy" id="2507161"/>
    <lineage>
        <taxon>Bacteria</taxon>
        <taxon>Bacillati</taxon>
        <taxon>Bacillota</taxon>
        <taxon>Tissierellia</taxon>
        <taxon>Tissierellales</taxon>
        <taxon>Acidilutibacteraceae</taxon>
        <taxon>Acidilutibacter</taxon>
    </lineage>
</organism>
<evidence type="ECO:0000256" key="9">
    <source>
        <dbReference type="SAM" id="Phobius"/>
    </source>
</evidence>
<keyword evidence="2" id="KW-0813">Transport</keyword>
<dbReference type="PANTHER" id="PTHR32502:SF5">
    <property type="entry name" value="N-ACETYLGALACTOSAMINE PERMEASE IID COMPONENT-RELATED"/>
    <property type="match status" value="1"/>
</dbReference>
<feature type="transmembrane region" description="Helical" evidence="9">
    <location>
        <begin position="263"/>
        <end position="282"/>
    </location>
</feature>
<dbReference type="InterPro" id="IPR004704">
    <property type="entry name" value="PTS_IID_man"/>
</dbReference>
<evidence type="ECO:0000256" key="6">
    <source>
        <dbReference type="ARBA" id="ARBA00022692"/>
    </source>
</evidence>
<keyword evidence="7 9" id="KW-1133">Transmembrane helix</keyword>
<keyword evidence="3" id="KW-1003">Cell membrane</keyword>
<dbReference type="KEGG" id="spoa:EQM13_14130"/>
<evidence type="ECO:0000256" key="5">
    <source>
        <dbReference type="ARBA" id="ARBA00022683"/>
    </source>
</evidence>
<evidence type="ECO:0000313" key="10">
    <source>
        <dbReference type="EMBL" id="QAT62623.1"/>
    </source>
</evidence>
<gene>
    <name evidence="10" type="ORF">EQM13_14130</name>
</gene>
<dbReference type="GO" id="GO:0005886">
    <property type="term" value="C:plasma membrane"/>
    <property type="evidence" value="ECO:0007669"/>
    <property type="project" value="UniProtKB-SubCell"/>
</dbReference>
<sequence>MVKKSEQKIKNELITKKDIKKAWFHWNAFSETSLNFERLQALAFCNSMLDILKKLYPNKEDLSEALKRHLTMYNTQANWGTVINGITIALEEKAASETEEEKKTTNELITSLKTGLMGPIAGIGDTLDFGTFRPIVMGICIPFAMNGSFFGSLIPLIYQVTYMWFISKFAIQIGYQKGKNSIVEILHSGKIRKIIAGAGMFGLFMMGALSATYVKITTPLKITTGGGNTIVIQDMLDKIVPSLLPILVVFAIYFYIQKRGPHYLRILLCILVASLGLTFLGVL</sequence>